<dbReference type="Pfam" id="PF02373">
    <property type="entry name" value="JmjC"/>
    <property type="match status" value="1"/>
</dbReference>
<comment type="caution">
    <text evidence="9">The sequence shown here is derived from an EMBL/GenBank/DDBJ whole genome shotgun (WGS) entry which is preliminary data.</text>
</comment>
<dbReference type="PANTHER" id="PTHR12549:SF17">
    <property type="entry name" value="E3 UBIQUITIN-PROTEIN LIGASE JMJ24"/>
    <property type="match status" value="1"/>
</dbReference>
<reference evidence="9" key="2">
    <citation type="submission" date="2021-12" db="EMBL/GenBank/DDBJ databases">
        <title>Resequencing data analysis of finger millet.</title>
        <authorList>
            <person name="Hatakeyama M."/>
            <person name="Aluri S."/>
            <person name="Balachadran M.T."/>
            <person name="Sivarajan S.R."/>
            <person name="Poveda L."/>
            <person name="Shimizu-Inatsugi R."/>
            <person name="Schlapbach R."/>
            <person name="Sreeman S.M."/>
            <person name="Shimizu K.K."/>
        </authorList>
    </citation>
    <scope>NUCLEOTIDE SEQUENCE</scope>
</reference>
<evidence type="ECO:0000256" key="1">
    <source>
        <dbReference type="ARBA" id="ARBA00004123"/>
    </source>
</evidence>
<dbReference type="PROSITE" id="PS51184">
    <property type="entry name" value="JMJC"/>
    <property type="match status" value="1"/>
</dbReference>
<evidence type="ECO:0000259" key="8">
    <source>
        <dbReference type="PROSITE" id="PS51184"/>
    </source>
</evidence>
<keyword evidence="3" id="KW-0479">Metal-binding</keyword>
<evidence type="ECO:0000256" key="6">
    <source>
        <dbReference type="ARBA" id="ARBA00023242"/>
    </source>
</evidence>
<dbReference type="GO" id="GO:0031490">
    <property type="term" value="F:chromatin DNA binding"/>
    <property type="evidence" value="ECO:0007669"/>
    <property type="project" value="TreeGrafter"/>
</dbReference>
<keyword evidence="5" id="KW-0804">Transcription</keyword>
<accession>A0AAV5F900</accession>
<dbReference type="PANTHER" id="PTHR12549">
    <property type="entry name" value="JMJC DOMAIN-CONTAINING HISTONE DEMETHYLATION PROTEIN"/>
    <property type="match status" value="1"/>
</dbReference>
<keyword evidence="4" id="KW-0805">Transcription regulation</keyword>
<dbReference type="GO" id="GO:0000118">
    <property type="term" value="C:histone deacetylase complex"/>
    <property type="evidence" value="ECO:0007669"/>
    <property type="project" value="TreeGrafter"/>
</dbReference>
<reference evidence="9" key="1">
    <citation type="journal article" date="2018" name="DNA Res.">
        <title>Multiple hybrid de novo genome assembly of finger millet, an orphan allotetraploid crop.</title>
        <authorList>
            <person name="Hatakeyama M."/>
            <person name="Aluri S."/>
            <person name="Balachadran M.T."/>
            <person name="Sivarajan S.R."/>
            <person name="Patrignani A."/>
            <person name="Gruter S."/>
            <person name="Poveda L."/>
            <person name="Shimizu-Inatsugi R."/>
            <person name="Baeten J."/>
            <person name="Francoijs K.J."/>
            <person name="Nataraja K.N."/>
            <person name="Reddy Y.A.N."/>
            <person name="Phadnis S."/>
            <person name="Ravikumar R.L."/>
            <person name="Schlapbach R."/>
            <person name="Sreeman S.M."/>
            <person name="Shimizu K.K."/>
        </authorList>
    </citation>
    <scope>NUCLEOTIDE SEQUENCE</scope>
</reference>
<comment type="similarity">
    <text evidence="2">Belongs to the JARID1 histone demethylase family.</text>
</comment>
<dbReference type="GO" id="GO:0000785">
    <property type="term" value="C:chromatin"/>
    <property type="evidence" value="ECO:0007669"/>
    <property type="project" value="TreeGrafter"/>
</dbReference>
<dbReference type="GO" id="GO:0032454">
    <property type="term" value="F:histone H3K9 demethylase activity"/>
    <property type="evidence" value="ECO:0007669"/>
    <property type="project" value="InterPro"/>
</dbReference>
<feature type="domain" description="JmjC" evidence="8">
    <location>
        <begin position="145"/>
        <end position="326"/>
    </location>
</feature>
<dbReference type="GO" id="GO:0046872">
    <property type="term" value="F:metal ion binding"/>
    <property type="evidence" value="ECO:0007669"/>
    <property type="project" value="UniProtKB-KW"/>
</dbReference>
<dbReference type="Proteomes" id="UP001054889">
    <property type="component" value="Unassembled WGS sequence"/>
</dbReference>
<dbReference type="EMBL" id="BQKI01000082">
    <property type="protein sequence ID" value="GJN31446.1"/>
    <property type="molecule type" value="Genomic_DNA"/>
</dbReference>
<evidence type="ECO:0000313" key="10">
    <source>
        <dbReference type="Proteomes" id="UP001054889"/>
    </source>
</evidence>
<dbReference type="Gene3D" id="2.60.120.650">
    <property type="entry name" value="Cupin"/>
    <property type="match status" value="1"/>
</dbReference>
<keyword evidence="10" id="KW-1185">Reference proteome</keyword>
<dbReference type="SMART" id="SM00558">
    <property type="entry name" value="JmjC"/>
    <property type="match status" value="1"/>
</dbReference>
<protein>
    <recommendedName>
        <fullName evidence="8">JmjC domain-containing protein</fullName>
    </recommendedName>
</protein>
<evidence type="ECO:0000313" key="9">
    <source>
        <dbReference type="EMBL" id="GJN31446.1"/>
    </source>
</evidence>
<dbReference type="InterPro" id="IPR018866">
    <property type="entry name" value="Znf-4CXXC_R1"/>
</dbReference>
<evidence type="ECO:0000256" key="4">
    <source>
        <dbReference type="ARBA" id="ARBA00023015"/>
    </source>
</evidence>
<comment type="subcellular location">
    <subcellularLocation>
        <location evidence="1">Nucleus</location>
    </subcellularLocation>
</comment>
<gene>
    <name evidence="9" type="primary">gb19846</name>
    <name evidence="9" type="ORF">PR202_gb19846</name>
</gene>
<organism evidence="9 10">
    <name type="scientific">Eleusine coracana subsp. coracana</name>
    <dbReference type="NCBI Taxonomy" id="191504"/>
    <lineage>
        <taxon>Eukaryota</taxon>
        <taxon>Viridiplantae</taxon>
        <taxon>Streptophyta</taxon>
        <taxon>Embryophyta</taxon>
        <taxon>Tracheophyta</taxon>
        <taxon>Spermatophyta</taxon>
        <taxon>Magnoliopsida</taxon>
        <taxon>Liliopsida</taxon>
        <taxon>Poales</taxon>
        <taxon>Poaceae</taxon>
        <taxon>PACMAD clade</taxon>
        <taxon>Chloridoideae</taxon>
        <taxon>Cynodonteae</taxon>
        <taxon>Eleusininae</taxon>
        <taxon>Eleusine</taxon>
    </lineage>
</organism>
<evidence type="ECO:0000256" key="5">
    <source>
        <dbReference type="ARBA" id="ARBA00023163"/>
    </source>
</evidence>
<feature type="region of interest" description="Disordered" evidence="7">
    <location>
        <begin position="1"/>
        <end position="22"/>
    </location>
</feature>
<sequence length="539" mass="58952">MDGDLQRSPPEKRSASSALRASLRRSSAAAAAGIPLPVASYADAADPPMMAVARPFYGRVAGEAVYVAEPVPVPEPPQRAPYDGLPLGDAAGARTAAELVGRSSTAWLPGGGAAGTQSCHQCRNDGDVVWCTSCDRRGYCASCIAKWYVVWQYSDIPVDDVQKVCPACRGICNCKVCLQGDNLIKVFNCCHRTSDIIIPYLLGPKTDILRAKMNSDEQMCWNDIPKLNEYLFAHWEELSASSQAVPSVKHAIYDQAVYLNSCHKKMLKDQYGIEPWTFHQHIGEAVFIPAGCPFQVKNLQSTVQLALDFLSPESLPESVRMAEEIRCLPNGHVAKLKMLEIKKISLYAASSAVREIQRLTLDPNKTDCTGILDEYGKQVDRGGVGDDRLLLLHRQRREERGGGRRRKDDAPRAAGRVAVAPQWQTLDLPRWLVWEEACRREAGLSILRRSAVQFDGGGVGVGVELGEGGASGHGGRHGGLSSSWELPIRDLEVSTSSDQSWWLAATWTSATRLFWRRASRPSVGANGDVDDIHIRGGHI</sequence>
<keyword evidence="6" id="KW-0539">Nucleus</keyword>
<evidence type="ECO:0000256" key="3">
    <source>
        <dbReference type="ARBA" id="ARBA00022723"/>
    </source>
</evidence>
<name>A0AAV5F900_ELECO</name>
<dbReference type="InterPro" id="IPR045109">
    <property type="entry name" value="LSDs-like"/>
</dbReference>
<dbReference type="InterPro" id="IPR003347">
    <property type="entry name" value="JmjC_dom"/>
</dbReference>
<dbReference type="GO" id="GO:0006357">
    <property type="term" value="P:regulation of transcription by RNA polymerase II"/>
    <property type="evidence" value="ECO:0007669"/>
    <property type="project" value="TreeGrafter"/>
</dbReference>
<evidence type="ECO:0000256" key="7">
    <source>
        <dbReference type="SAM" id="MobiDB-lite"/>
    </source>
</evidence>
<evidence type="ECO:0000256" key="2">
    <source>
        <dbReference type="ARBA" id="ARBA00006801"/>
    </source>
</evidence>
<dbReference type="AlphaFoldDB" id="A0AAV5F900"/>
<dbReference type="SUPFAM" id="SSF51197">
    <property type="entry name" value="Clavaminate synthase-like"/>
    <property type="match status" value="1"/>
</dbReference>
<dbReference type="Pfam" id="PF10497">
    <property type="entry name" value="zf-4CXXC_R1"/>
    <property type="match status" value="1"/>
</dbReference>
<dbReference type="GO" id="GO:0003712">
    <property type="term" value="F:transcription coregulator activity"/>
    <property type="evidence" value="ECO:0007669"/>
    <property type="project" value="TreeGrafter"/>
</dbReference>
<proteinExistence type="inferred from homology"/>